<evidence type="ECO:0000256" key="3">
    <source>
        <dbReference type="ARBA" id="ARBA00022964"/>
    </source>
</evidence>
<keyword evidence="3 6" id="KW-0223">Dioxygenase</keyword>
<dbReference type="RefSeq" id="WP_093637988.1">
    <property type="nucleotide sequence ID" value="NZ_FPBH01000015.1"/>
</dbReference>
<accession>A0A1I7E9U9</accession>
<dbReference type="Gene3D" id="2.60.120.620">
    <property type="entry name" value="q2cbj1_9rhob like domain"/>
    <property type="match status" value="1"/>
</dbReference>
<proteinExistence type="predicted"/>
<dbReference type="InterPro" id="IPR008775">
    <property type="entry name" value="Phytyl_CoA_dOase-like"/>
</dbReference>
<keyword evidence="5" id="KW-0408">Iron</keyword>
<organism evidence="6 7">
    <name type="scientific">Paraburkholderia aspalathi</name>
    <dbReference type="NCBI Taxonomy" id="1324617"/>
    <lineage>
        <taxon>Bacteria</taxon>
        <taxon>Pseudomonadati</taxon>
        <taxon>Pseudomonadota</taxon>
        <taxon>Betaproteobacteria</taxon>
        <taxon>Burkholderiales</taxon>
        <taxon>Burkholderiaceae</taxon>
        <taxon>Paraburkholderia</taxon>
    </lineage>
</organism>
<keyword evidence="2" id="KW-0479">Metal-binding</keyword>
<reference evidence="6 7" key="1">
    <citation type="submission" date="2016-10" db="EMBL/GenBank/DDBJ databases">
        <authorList>
            <person name="de Groot N.N."/>
        </authorList>
    </citation>
    <scope>NUCLEOTIDE SEQUENCE [LARGE SCALE GENOMIC DNA]</scope>
    <source>
        <strain evidence="6 7">LMG 27731</strain>
    </source>
</reference>
<evidence type="ECO:0000256" key="2">
    <source>
        <dbReference type="ARBA" id="ARBA00022723"/>
    </source>
</evidence>
<name>A0A1I7E9U9_9BURK</name>
<dbReference type="PANTHER" id="PTHR20883:SF45">
    <property type="entry name" value="PHYTANOYL-COA DIOXYGENASE FAMILY PROTEIN"/>
    <property type="match status" value="1"/>
</dbReference>
<dbReference type="OrthoDB" id="9796766at2"/>
<comment type="subunit">
    <text evidence="1">Homodimer.</text>
</comment>
<evidence type="ECO:0000256" key="4">
    <source>
        <dbReference type="ARBA" id="ARBA00023002"/>
    </source>
</evidence>
<dbReference type="GO" id="GO:0016706">
    <property type="term" value="F:2-oxoglutarate-dependent dioxygenase activity"/>
    <property type="evidence" value="ECO:0007669"/>
    <property type="project" value="UniProtKB-ARBA"/>
</dbReference>
<dbReference type="AlphaFoldDB" id="A0A1I7E9U9"/>
<evidence type="ECO:0000256" key="5">
    <source>
        <dbReference type="ARBA" id="ARBA00023004"/>
    </source>
</evidence>
<evidence type="ECO:0000313" key="6">
    <source>
        <dbReference type="EMBL" id="SFU20623.1"/>
    </source>
</evidence>
<sequence length="301" mass="33224">MSQSKLTRLTNAATVEDVVAVIERDGGVIIEDFLSEDVLRKLNADLEPILNVTPFGEDPTFAGVKTRRAGALFSRSRCMVDIVLHPLYKGAADSILKKPVDVWFGENRVAVTPMIQVGMTQAIQIGPGQGEQPLHRDDTVFSWRHPTFAREARLQIMVAASDFTAENGGTLVIPGSHKWDDERQPSRAEAISTEMTAGSALIWVGSLYHAGGHNKTETARLGVTMSIDLGNLRQEENQYLSLPVEKVKSLPSEVQQLLGWSAGDNYMGWVEIDGQMCDPQVLLRTESDKTIEKRQLQALKQ</sequence>
<dbReference type="PANTHER" id="PTHR20883">
    <property type="entry name" value="PHYTANOYL-COA DIOXYGENASE DOMAIN CONTAINING 1"/>
    <property type="match status" value="1"/>
</dbReference>
<keyword evidence="4" id="KW-0560">Oxidoreductase</keyword>
<gene>
    <name evidence="6" type="ORF">SAMN05192563_101568</name>
</gene>
<protein>
    <submittedName>
        <fullName evidence="6">Ectoine hydroxylase-related dioxygenase, phytanoyl-CoA dioxygenase (PhyH) family</fullName>
    </submittedName>
</protein>
<dbReference type="Proteomes" id="UP000198844">
    <property type="component" value="Unassembled WGS sequence"/>
</dbReference>
<dbReference type="GO" id="GO:0005506">
    <property type="term" value="F:iron ion binding"/>
    <property type="evidence" value="ECO:0007669"/>
    <property type="project" value="UniProtKB-ARBA"/>
</dbReference>
<evidence type="ECO:0000256" key="1">
    <source>
        <dbReference type="ARBA" id="ARBA00011738"/>
    </source>
</evidence>
<dbReference type="EMBL" id="FPBH01000015">
    <property type="protein sequence ID" value="SFU20623.1"/>
    <property type="molecule type" value="Genomic_DNA"/>
</dbReference>
<dbReference type="Pfam" id="PF05721">
    <property type="entry name" value="PhyH"/>
    <property type="match status" value="1"/>
</dbReference>
<evidence type="ECO:0000313" key="7">
    <source>
        <dbReference type="Proteomes" id="UP000198844"/>
    </source>
</evidence>
<dbReference type="SUPFAM" id="SSF51197">
    <property type="entry name" value="Clavaminate synthase-like"/>
    <property type="match status" value="1"/>
</dbReference>